<evidence type="ECO:0000313" key="1">
    <source>
        <dbReference type="EMBL" id="SPF34791.1"/>
    </source>
</evidence>
<dbReference type="Proteomes" id="UP000238701">
    <property type="component" value="Unassembled WGS sequence"/>
</dbReference>
<protein>
    <submittedName>
        <fullName evidence="1">Uncharacterized protein</fullName>
    </submittedName>
</protein>
<reference evidence="2" key="1">
    <citation type="submission" date="2018-02" db="EMBL/GenBank/DDBJ databases">
        <authorList>
            <person name="Hausmann B."/>
        </authorList>
    </citation>
    <scope>NUCLEOTIDE SEQUENCE [LARGE SCALE GENOMIC DNA]</scope>
    <source>
        <strain evidence="2">Peat soil MAG SbA1</strain>
    </source>
</reference>
<dbReference type="AlphaFoldDB" id="A0A2U3K564"/>
<sequence>MSTVEEIRSAERKVQNVLDALKRAGAQDPNNLRAELQKATDEYARAVRELSST</sequence>
<accession>A0A2U3K564</accession>
<gene>
    <name evidence="1" type="ORF">SBA1_1340004</name>
</gene>
<name>A0A2U3K564_9BACT</name>
<dbReference type="EMBL" id="OMOD01000040">
    <property type="protein sequence ID" value="SPF34791.1"/>
    <property type="molecule type" value="Genomic_DNA"/>
</dbReference>
<proteinExistence type="predicted"/>
<organism evidence="1 2">
    <name type="scientific">Candidatus Sulfotelmatobacter kueseliae</name>
    <dbReference type="NCBI Taxonomy" id="2042962"/>
    <lineage>
        <taxon>Bacteria</taxon>
        <taxon>Pseudomonadati</taxon>
        <taxon>Acidobacteriota</taxon>
        <taxon>Terriglobia</taxon>
        <taxon>Terriglobales</taxon>
        <taxon>Candidatus Korobacteraceae</taxon>
        <taxon>Candidatus Sulfotelmatobacter</taxon>
    </lineage>
</organism>
<evidence type="ECO:0000313" key="2">
    <source>
        <dbReference type="Proteomes" id="UP000238701"/>
    </source>
</evidence>